<evidence type="ECO:0000256" key="1">
    <source>
        <dbReference type="ARBA" id="ARBA00004141"/>
    </source>
</evidence>
<organism evidence="6 7">
    <name type="scientific">Cladonia borealis</name>
    <dbReference type="NCBI Taxonomy" id="184061"/>
    <lineage>
        <taxon>Eukaryota</taxon>
        <taxon>Fungi</taxon>
        <taxon>Dikarya</taxon>
        <taxon>Ascomycota</taxon>
        <taxon>Pezizomycotina</taxon>
        <taxon>Lecanoromycetes</taxon>
        <taxon>OSLEUM clade</taxon>
        <taxon>Lecanoromycetidae</taxon>
        <taxon>Lecanorales</taxon>
        <taxon>Lecanorineae</taxon>
        <taxon>Cladoniaceae</taxon>
        <taxon>Cladonia</taxon>
    </lineage>
</organism>
<name>A0AA39QY10_9LECA</name>
<feature type="transmembrane region" description="Helical" evidence="5">
    <location>
        <begin position="251"/>
        <end position="272"/>
    </location>
</feature>
<dbReference type="InterPro" id="IPR007568">
    <property type="entry name" value="RTA1"/>
</dbReference>
<feature type="transmembrane region" description="Helical" evidence="5">
    <location>
        <begin position="98"/>
        <end position="122"/>
    </location>
</feature>
<evidence type="ECO:0000256" key="4">
    <source>
        <dbReference type="ARBA" id="ARBA00023136"/>
    </source>
</evidence>
<feature type="transmembrane region" description="Helical" evidence="5">
    <location>
        <begin position="216"/>
        <end position="236"/>
    </location>
</feature>
<protein>
    <recommendedName>
        <fullName evidence="8">RTA1-domain-containing protein</fullName>
    </recommendedName>
</protein>
<evidence type="ECO:0000313" key="6">
    <source>
        <dbReference type="EMBL" id="KAK0511322.1"/>
    </source>
</evidence>
<keyword evidence="7" id="KW-1185">Reference proteome</keyword>
<reference evidence="6" key="1">
    <citation type="submission" date="2023-03" db="EMBL/GenBank/DDBJ databases">
        <title>Complete genome of Cladonia borealis.</title>
        <authorList>
            <person name="Park H."/>
        </authorList>
    </citation>
    <scope>NUCLEOTIDE SEQUENCE</scope>
    <source>
        <strain evidence="6">ANT050790</strain>
    </source>
</reference>
<comment type="subcellular location">
    <subcellularLocation>
        <location evidence="1">Membrane</location>
        <topology evidence="1">Multi-pass membrane protein</topology>
    </subcellularLocation>
</comment>
<comment type="caution">
    <text evidence="6">The sequence shown here is derived from an EMBL/GenBank/DDBJ whole genome shotgun (WGS) entry which is preliminary data.</text>
</comment>
<dbReference type="PANTHER" id="PTHR31465:SF11">
    <property type="entry name" value="DOMAIN PROTEIN, PUTATIVE (AFU_ORTHOLOGUE AFUA_3G10770)-RELATED"/>
    <property type="match status" value="1"/>
</dbReference>
<feature type="transmembrane region" description="Helical" evidence="5">
    <location>
        <begin position="142"/>
        <end position="166"/>
    </location>
</feature>
<dbReference type="Proteomes" id="UP001166286">
    <property type="component" value="Unassembled WGS sequence"/>
</dbReference>
<dbReference type="Pfam" id="PF04479">
    <property type="entry name" value="RTA1"/>
    <property type="match status" value="1"/>
</dbReference>
<feature type="transmembrane region" description="Helical" evidence="5">
    <location>
        <begin position="40"/>
        <end position="61"/>
    </location>
</feature>
<dbReference type="GO" id="GO:0005886">
    <property type="term" value="C:plasma membrane"/>
    <property type="evidence" value="ECO:0007669"/>
    <property type="project" value="TreeGrafter"/>
</dbReference>
<evidence type="ECO:0008006" key="8">
    <source>
        <dbReference type="Google" id="ProtNLM"/>
    </source>
</evidence>
<feature type="transmembrane region" description="Helical" evidence="5">
    <location>
        <begin position="68"/>
        <end position="86"/>
    </location>
</feature>
<sequence length="304" mass="33590">MALFQRDSTLAATLTNSQRAKGCVPYDPNAIAPTYGYDPLLSAGIVFTVVFFLSCTVHTVQVFRSRKWWFSVFALGAAGECIGWAGRAAAHHCPYNKTLFSLQISILIICPCFFSAGIYYILGRMINKYGRQYSLISSSMYLKIFITFDVVSIIIQAIGGGMASAAGGKDPPGNTKPGTRIMMTGIIIQLVSMCVFGLLWLTFLWRARRLRYAKSLVWATTYSAFCIIVRNFYRAIELSQGWKGYLIIHEIYFAVLDGALMAMAVVVFNVFFPARHLSAEGDGEGRTKETSMVVSTEALEGKSS</sequence>
<dbReference type="AlphaFoldDB" id="A0AA39QY10"/>
<gene>
    <name evidence="6" type="ORF">JMJ35_005895</name>
</gene>
<keyword evidence="2 5" id="KW-0812">Transmembrane</keyword>
<dbReference type="GO" id="GO:0000324">
    <property type="term" value="C:fungal-type vacuole"/>
    <property type="evidence" value="ECO:0007669"/>
    <property type="project" value="TreeGrafter"/>
</dbReference>
<proteinExistence type="predicted"/>
<evidence type="ECO:0000313" key="7">
    <source>
        <dbReference type="Proteomes" id="UP001166286"/>
    </source>
</evidence>
<accession>A0AA39QY10</accession>
<evidence type="ECO:0000256" key="2">
    <source>
        <dbReference type="ARBA" id="ARBA00022692"/>
    </source>
</evidence>
<dbReference type="PANTHER" id="PTHR31465">
    <property type="entry name" value="PROTEIN RTA1-RELATED"/>
    <property type="match status" value="1"/>
</dbReference>
<dbReference type="EMBL" id="JAFEKC020000013">
    <property type="protein sequence ID" value="KAK0511322.1"/>
    <property type="molecule type" value="Genomic_DNA"/>
</dbReference>
<evidence type="ECO:0000256" key="3">
    <source>
        <dbReference type="ARBA" id="ARBA00022989"/>
    </source>
</evidence>
<keyword evidence="4 5" id="KW-0472">Membrane</keyword>
<keyword evidence="3 5" id="KW-1133">Transmembrane helix</keyword>
<feature type="transmembrane region" description="Helical" evidence="5">
    <location>
        <begin position="186"/>
        <end position="204"/>
    </location>
</feature>
<evidence type="ECO:0000256" key="5">
    <source>
        <dbReference type="SAM" id="Phobius"/>
    </source>
</evidence>